<accession>A0A5N5GP57</accession>
<gene>
    <name evidence="2" type="ORF">D8674_034830</name>
</gene>
<reference evidence="2 3" key="3">
    <citation type="submission" date="2019-11" db="EMBL/GenBank/DDBJ databases">
        <title>A de novo genome assembly of a pear dwarfing rootstock.</title>
        <authorList>
            <person name="Wang F."/>
            <person name="Wang J."/>
            <person name="Li S."/>
            <person name="Zhang Y."/>
            <person name="Fang M."/>
            <person name="Ma L."/>
            <person name="Zhao Y."/>
            <person name="Jiang S."/>
        </authorList>
    </citation>
    <scope>NUCLEOTIDE SEQUENCE [LARGE SCALE GENOMIC DNA]</scope>
    <source>
        <strain evidence="2">S2</strain>
        <tissue evidence="2">Leaf</tissue>
    </source>
</reference>
<reference evidence="2 3" key="1">
    <citation type="submission" date="2019-09" db="EMBL/GenBank/DDBJ databases">
        <authorList>
            <person name="Ou C."/>
        </authorList>
    </citation>
    <scope>NUCLEOTIDE SEQUENCE [LARGE SCALE GENOMIC DNA]</scope>
    <source>
        <strain evidence="2">S2</strain>
        <tissue evidence="2">Leaf</tissue>
    </source>
</reference>
<dbReference type="EMBL" id="SMOL01000458">
    <property type="protein sequence ID" value="KAB2612514.1"/>
    <property type="molecule type" value="Genomic_DNA"/>
</dbReference>
<evidence type="ECO:0000256" key="1">
    <source>
        <dbReference type="SAM" id="Phobius"/>
    </source>
</evidence>
<dbReference type="GO" id="GO:0016874">
    <property type="term" value="F:ligase activity"/>
    <property type="evidence" value="ECO:0007669"/>
    <property type="project" value="UniProtKB-KW"/>
</dbReference>
<keyword evidence="1" id="KW-0812">Transmembrane</keyword>
<evidence type="ECO:0000313" key="3">
    <source>
        <dbReference type="Proteomes" id="UP000327157"/>
    </source>
</evidence>
<dbReference type="Proteomes" id="UP000327157">
    <property type="component" value="Chromosome 9"/>
</dbReference>
<keyword evidence="1" id="KW-1133">Transmembrane helix</keyword>
<name>A0A5N5GP57_9ROSA</name>
<reference evidence="3" key="2">
    <citation type="submission" date="2019-10" db="EMBL/GenBank/DDBJ databases">
        <title>A de novo genome assembly of a pear dwarfing rootstock.</title>
        <authorList>
            <person name="Wang F."/>
            <person name="Wang J."/>
            <person name="Li S."/>
            <person name="Zhang Y."/>
            <person name="Fang M."/>
            <person name="Ma L."/>
            <person name="Zhao Y."/>
            <person name="Jiang S."/>
        </authorList>
    </citation>
    <scope>NUCLEOTIDE SEQUENCE [LARGE SCALE GENOMIC DNA]</scope>
</reference>
<keyword evidence="2" id="KW-0436">Ligase</keyword>
<protein>
    <submittedName>
        <fullName evidence="2">Leucine--tRNA ligase</fullName>
    </submittedName>
</protein>
<keyword evidence="1" id="KW-0472">Membrane</keyword>
<evidence type="ECO:0000313" key="2">
    <source>
        <dbReference type="EMBL" id="KAB2612514.1"/>
    </source>
</evidence>
<feature type="transmembrane region" description="Helical" evidence="1">
    <location>
        <begin position="6"/>
        <end position="27"/>
    </location>
</feature>
<sequence>MKLITRSPNTIFLMCSLIPGRGFYALFRRMRMPSENSNARFLLLQSPSKFSKRPFLNW</sequence>
<dbReference type="AlphaFoldDB" id="A0A5N5GP57"/>
<comment type="caution">
    <text evidence="2">The sequence shown here is derived from an EMBL/GenBank/DDBJ whole genome shotgun (WGS) entry which is preliminary data.</text>
</comment>
<keyword evidence="3" id="KW-1185">Reference proteome</keyword>
<organism evidence="2 3">
    <name type="scientific">Pyrus ussuriensis x Pyrus communis</name>
    <dbReference type="NCBI Taxonomy" id="2448454"/>
    <lineage>
        <taxon>Eukaryota</taxon>
        <taxon>Viridiplantae</taxon>
        <taxon>Streptophyta</taxon>
        <taxon>Embryophyta</taxon>
        <taxon>Tracheophyta</taxon>
        <taxon>Spermatophyta</taxon>
        <taxon>Magnoliopsida</taxon>
        <taxon>eudicotyledons</taxon>
        <taxon>Gunneridae</taxon>
        <taxon>Pentapetalae</taxon>
        <taxon>rosids</taxon>
        <taxon>fabids</taxon>
        <taxon>Rosales</taxon>
        <taxon>Rosaceae</taxon>
        <taxon>Amygdaloideae</taxon>
        <taxon>Maleae</taxon>
        <taxon>Pyrus</taxon>
    </lineage>
</organism>
<proteinExistence type="predicted"/>